<dbReference type="PRINTS" id="PR00111">
    <property type="entry name" value="ABHYDROLASE"/>
</dbReference>
<dbReference type="InterPro" id="IPR000073">
    <property type="entry name" value="AB_hydrolase_1"/>
</dbReference>
<proteinExistence type="predicted"/>
<accession>A0A095SMP2</accession>
<evidence type="ECO:0000313" key="2">
    <source>
        <dbReference type="EMBL" id="KGD65946.1"/>
    </source>
</evidence>
<dbReference type="Gene3D" id="3.40.50.1820">
    <property type="entry name" value="alpha/beta hydrolase"/>
    <property type="match status" value="1"/>
</dbReference>
<comment type="caution">
    <text evidence="2">The sequence shown here is derived from an EMBL/GenBank/DDBJ whole genome shotgun (WGS) entry which is preliminary data.</text>
</comment>
<organism evidence="2 3">
    <name type="scientific">Alcanivorax nanhaiticus</name>
    <dbReference type="NCBI Taxonomy" id="1177154"/>
    <lineage>
        <taxon>Bacteria</taxon>
        <taxon>Pseudomonadati</taxon>
        <taxon>Pseudomonadota</taxon>
        <taxon>Gammaproteobacteria</taxon>
        <taxon>Oceanospirillales</taxon>
        <taxon>Alcanivoracaceae</taxon>
        <taxon>Alcanivorax</taxon>
    </lineage>
</organism>
<keyword evidence="2" id="KW-0378">Hydrolase</keyword>
<protein>
    <submittedName>
        <fullName evidence="2">Alpha/beta hydrolase</fullName>
    </submittedName>
</protein>
<keyword evidence="3" id="KW-1185">Reference proteome</keyword>
<dbReference type="SUPFAM" id="SSF53474">
    <property type="entry name" value="alpha/beta-Hydrolases"/>
    <property type="match status" value="1"/>
</dbReference>
<feature type="domain" description="AB hydrolase-1" evidence="1">
    <location>
        <begin position="70"/>
        <end position="287"/>
    </location>
</feature>
<evidence type="ECO:0000313" key="3">
    <source>
        <dbReference type="Proteomes" id="UP000029444"/>
    </source>
</evidence>
<dbReference type="Pfam" id="PF12697">
    <property type="entry name" value="Abhydrolase_6"/>
    <property type="match status" value="1"/>
</dbReference>
<dbReference type="InterPro" id="IPR029058">
    <property type="entry name" value="AB_hydrolase_fold"/>
</dbReference>
<dbReference type="PANTHER" id="PTHR43689:SF8">
    <property type="entry name" value="ALPHA_BETA-HYDROLASES SUPERFAMILY PROTEIN"/>
    <property type="match status" value="1"/>
</dbReference>
<reference evidence="2 3" key="1">
    <citation type="submission" date="2012-09" db="EMBL/GenBank/DDBJ databases">
        <title>Genome Sequence of alkane-degrading Bacterium Alcanivorax sp. 19-m-6.</title>
        <authorList>
            <person name="Lai Q."/>
            <person name="Shao Z."/>
        </authorList>
    </citation>
    <scope>NUCLEOTIDE SEQUENCE [LARGE SCALE GENOMIC DNA]</scope>
    <source>
        <strain evidence="2 3">19-m-6</strain>
    </source>
</reference>
<dbReference type="PATRIC" id="fig|1177154.3.peg.422"/>
<name>A0A095SMP2_9GAMM</name>
<dbReference type="STRING" id="1177154.Y5S_00418"/>
<dbReference type="AlphaFoldDB" id="A0A095SMP2"/>
<evidence type="ECO:0000259" key="1">
    <source>
        <dbReference type="Pfam" id="PF12697"/>
    </source>
</evidence>
<dbReference type="PANTHER" id="PTHR43689">
    <property type="entry name" value="HYDROLASE"/>
    <property type="match status" value="1"/>
</dbReference>
<dbReference type="GO" id="GO:0016787">
    <property type="term" value="F:hydrolase activity"/>
    <property type="evidence" value="ECO:0007669"/>
    <property type="project" value="UniProtKB-KW"/>
</dbReference>
<gene>
    <name evidence="2" type="ORF">Y5S_00418</name>
</gene>
<dbReference type="Proteomes" id="UP000029444">
    <property type="component" value="Unassembled WGS sequence"/>
</dbReference>
<dbReference type="EMBL" id="ARXV01000002">
    <property type="protein sequence ID" value="KGD65946.1"/>
    <property type="molecule type" value="Genomic_DNA"/>
</dbReference>
<dbReference type="eggNOG" id="COG2267">
    <property type="taxonomic scope" value="Bacteria"/>
</dbReference>
<sequence length="297" mass="32120">MDYQFACAGMEQEEGAGDNTGVTVMAKPGTDMTEPTGFLQKGGERLLPLPGLGVVYTKIWPGDPRKAPLLLLHDSLGCVALWRDFPEQLNVATGRTVIAYDRPGFGRSPNRADPLPVSFVEDEATEVAALCDALDLNRVALLGHSVGGGMALASAVALGERCVAVITLAAQAFVEERTRCGIEAAKVAFSDPAQREKLSRYHGDKTDWVLAAWIDTWLGESFSDWNLDQLLSSMRRPWLCLHGDADEYGSVAHPLRLNDQAAVKGELRVLPGGGHFPHRENGSLVVEAVRGFLQEKA</sequence>